<organism evidence="6 7">
    <name type="scientific">Cudoniella acicularis</name>
    <dbReference type="NCBI Taxonomy" id="354080"/>
    <lineage>
        <taxon>Eukaryota</taxon>
        <taxon>Fungi</taxon>
        <taxon>Dikarya</taxon>
        <taxon>Ascomycota</taxon>
        <taxon>Pezizomycotina</taxon>
        <taxon>Leotiomycetes</taxon>
        <taxon>Helotiales</taxon>
        <taxon>Tricladiaceae</taxon>
        <taxon>Cudoniella</taxon>
    </lineage>
</organism>
<comment type="similarity">
    <text evidence="3">Belongs to the acetyltransferase family. ARD1 subfamily.</text>
</comment>
<evidence type="ECO:0000256" key="2">
    <source>
        <dbReference type="ARBA" id="ARBA00023315"/>
    </source>
</evidence>
<dbReference type="PROSITE" id="PS51186">
    <property type="entry name" value="GNAT"/>
    <property type="match status" value="1"/>
</dbReference>
<dbReference type="GO" id="GO:0031415">
    <property type="term" value="C:NatA complex"/>
    <property type="evidence" value="ECO:0007669"/>
    <property type="project" value="InterPro"/>
</dbReference>
<dbReference type="InterPro" id="IPR016181">
    <property type="entry name" value="Acyl_CoA_acyltransferase"/>
</dbReference>
<dbReference type="SUPFAM" id="SSF55729">
    <property type="entry name" value="Acyl-CoA N-acyltransferases (Nat)"/>
    <property type="match status" value="1"/>
</dbReference>
<dbReference type="OrthoDB" id="25586at2759"/>
<keyword evidence="2" id="KW-0012">Acyltransferase</keyword>
<dbReference type="AlphaFoldDB" id="A0A8H4RWB7"/>
<feature type="compositionally biased region" description="Basic and acidic residues" evidence="4">
    <location>
        <begin position="188"/>
        <end position="203"/>
    </location>
</feature>
<evidence type="ECO:0000256" key="1">
    <source>
        <dbReference type="ARBA" id="ARBA00022679"/>
    </source>
</evidence>
<sequence length="229" mass="25909">MDIRLLHPSDIPHVQHANITNLPENYFMKYYLYHALSWPQLSYVAVDVSRPKKTPYDYPRIVGYVLAKMEEDPPDGVQHGHITSLSVMRTHRRLGIAEKLMRQSQRAMVETFGAQYVSLHVRVSNNAALRLYRDTLGFKNEKIEAKYYADGEDAYSMKLDLGFVREQILDEQEEAEADEGEPVGSLGSKDDVNGEGKEKGDGKGKKRKVRVGRGLGVGDLVEKNESQKA</sequence>
<dbReference type="Gene3D" id="3.40.630.30">
    <property type="match status" value="1"/>
</dbReference>
<dbReference type="InterPro" id="IPR045047">
    <property type="entry name" value="Ard1-like"/>
</dbReference>
<comment type="caution">
    <text evidence="6">The sequence shown here is derived from an EMBL/GenBank/DDBJ whole genome shotgun (WGS) entry which is preliminary data.</text>
</comment>
<gene>
    <name evidence="6" type="ORF">G7Y89_g1751</name>
</gene>
<keyword evidence="7" id="KW-1185">Reference proteome</keyword>
<dbReference type="CDD" id="cd04301">
    <property type="entry name" value="NAT_SF"/>
    <property type="match status" value="1"/>
</dbReference>
<feature type="compositionally biased region" description="Basic and acidic residues" evidence="4">
    <location>
        <begin position="220"/>
        <end position="229"/>
    </location>
</feature>
<keyword evidence="1" id="KW-0808">Transferase</keyword>
<accession>A0A8H4RWB7</accession>
<proteinExistence type="inferred from homology"/>
<dbReference type="FunFam" id="3.40.630.30:FF:000085">
    <property type="entry name" value="Putative N-acetyltransferase complex ARD1 subunit"/>
    <property type="match status" value="1"/>
</dbReference>
<dbReference type="PANTHER" id="PTHR23091">
    <property type="entry name" value="N-TERMINAL ACETYLTRANSFERASE"/>
    <property type="match status" value="1"/>
</dbReference>
<dbReference type="PANTHER" id="PTHR23091:SF4">
    <property type="entry name" value="N-TERMINAL AMINO-ACID N(ALPHA)-ACETYLTRANSFERASE NATA"/>
    <property type="match status" value="1"/>
</dbReference>
<protein>
    <recommendedName>
        <fullName evidence="5">N-acetyltransferase domain-containing protein</fullName>
    </recommendedName>
</protein>
<dbReference type="Pfam" id="PF00583">
    <property type="entry name" value="Acetyltransf_1"/>
    <property type="match status" value="1"/>
</dbReference>
<evidence type="ECO:0000313" key="7">
    <source>
        <dbReference type="Proteomes" id="UP000566819"/>
    </source>
</evidence>
<evidence type="ECO:0000259" key="5">
    <source>
        <dbReference type="PROSITE" id="PS51186"/>
    </source>
</evidence>
<feature type="domain" description="N-acetyltransferase" evidence="5">
    <location>
        <begin position="1"/>
        <end position="162"/>
    </location>
</feature>
<dbReference type="InterPro" id="IPR000182">
    <property type="entry name" value="GNAT_dom"/>
</dbReference>
<dbReference type="GO" id="GO:1990189">
    <property type="term" value="F:protein N-terminal-serine acetyltransferase activity"/>
    <property type="evidence" value="ECO:0007669"/>
    <property type="project" value="TreeGrafter"/>
</dbReference>
<feature type="region of interest" description="Disordered" evidence="4">
    <location>
        <begin position="173"/>
        <end position="229"/>
    </location>
</feature>
<evidence type="ECO:0000256" key="4">
    <source>
        <dbReference type="SAM" id="MobiDB-lite"/>
    </source>
</evidence>
<evidence type="ECO:0000313" key="6">
    <source>
        <dbReference type="EMBL" id="KAF4636321.1"/>
    </source>
</evidence>
<name>A0A8H4RWB7_9HELO</name>
<evidence type="ECO:0000256" key="3">
    <source>
        <dbReference type="ARBA" id="ARBA00025786"/>
    </source>
</evidence>
<reference evidence="6 7" key="1">
    <citation type="submission" date="2020-03" db="EMBL/GenBank/DDBJ databases">
        <title>Draft Genome Sequence of Cudoniella acicularis.</title>
        <authorList>
            <person name="Buettner E."/>
            <person name="Kellner H."/>
        </authorList>
    </citation>
    <scope>NUCLEOTIDE SEQUENCE [LARGE SCALE GENOMIC DNA]</scope>
    <source>
        <strain evidence="6 7">DSM 108380</strain>
    </source>
</reference>
<dbReference type="EMBL" id="JAAMPI010000071">
    <property type="protein sequence ID" value="KAF4636321.1"/>
    <property type="molecule type" value="Genomic_DNA"/>
</dbReference>
<dbReference type="Proteomes" id="UP000566819">
    <property type="component" value="Unassembled WGS sequence"/>
</dbReference>
<dbReference type="GO" id="GO:1990190">
    <property type="term" value="F:protein-N-terminal-glutamate acetyltransferase activity"/>
    <property type="evidence" value="ECO:0007669"/>
    <property type="project" value="TreeGrafter"/>
</dbReference>